<dbReference type="CDD" id="cd18584">
    <property type="entry name" value="ABC_6TM_AarD_CydD"/>
    <property type="match status" value="1"/>
</dbReference>
<evidence type="ECO:0000256" key="9">
    <source>
        <dbReference type="SAM" id="Phobius"/>
    </source>
</evidence>
<evidence type="ECO:0000313" key="12">
    <source>
        <dbReference type="EMBL" id="OQP86931.1"/>
    </source>
</evidence>
<dbReference type="SUPFAM" id="SSF52540">
    <property type="entry name" value="P-loop containing nucleoside triphosphate hydrolases"/>
    <property type="match status" value="1"/>
</dbReference>
<dbReference type="InterPro" id="IPR017871">
    <property type="entry name" value="ABC_transporter-like_CS"/>
</dbReference>
<keyword evidence="3 9" id="KW-0812">Transmembrane</keyword>
<dbReference type="PANTHER" id="PTHR24221:SF261">
    <property type="entry name" value="GLUTATHIONE_L-CYSTEINE TRANSPORT SYSTEM ATP-BINDING_PERMEASE PROTEIN CYDD"/>
    <property type="match status" value="1"/>
</dbReference>
<dbReference type="Gene3D" id="1.20.1560.10">
    <property type="entry name" value="ABC transporter type 1, transmembrane domain"/>
    <property type="match status" value="1"/>
</dbReference>
<organism evidence="12 13">
    <name type="scientific">Xaviernesmea rhizosphaerae</name>
    <dbReference type="NCBI Taxonomy" id="1672749"/>
    <lineage>
        <taxon>Bacteria</taxon>
        <taxon>Pseudomonadati</taxon>
        <taxon>Pseudomonadota</taxon>
        <taxon>Alphaproteobacteria</taxon>
        <taxon>Hyphomicrobiales</taxon>
        <taxon>Rhizobiaceae</taxon>
        <taxon>Rhizobium/Agrobacterium group</taxon>
        <taxon>Xaviernesmea</taxon>
    </lineage>
</organism>
<dbReference type="InterPro" id="IPR003593">
    <property type="entry name" value="AAA+_ATPase"/>
</dbReference>
<protein>
    <submittedName>
        <fullName evidence="12">Thiol reductant ABC exporter subunit CydD</fullName>
    </submittedName>
</protein>
<keyword evidence="13" id="KW-1185">Reference proteome</keyword>
<feature type="region of interest" description="Disordered" evidence="8">
    <location>
        <begin position="335"/>
        <end position="365"/>
    </location>
</feature>
<dbReference type="SUPFAM" id="SSF90123">
    <property type="entry name" value="ABC transporter transmembrane region"/>
    <property type="match status" value="1"/>
</dbReference>
<dbReference type="InterPro" id="IPR003439">
    <property type="entry name" value="ABC_transporter-like_ATP-bd"/>
</dbReference>
<dbReference type="InterPro" id="IPR011527">
    <property type="entry name" value="ABC1_TM_dom"/>
</dbReference>
<evidence type="ECO:0000256" key="2">
    <source>
        <dbReference type="ARBA" id="ARBA00005417"/>
    </source>
</evidence>
<keyword evidence="4" id="KW-0547">Nucleotide-binding</keyword>
<dbReference type="InterPro" id="IPR036640">
    <property type="entry name" value="ABC1_TM_sf"/>
</dbReference>
<evidence type="ECO:0000256" key="8">
    <source>
        <dbReference type="SAM" id="MobiDB-lite"/>
    </source>
</evidence>
<dbReference type="Proteomes" id="UP000192652">
    <property type="component" value="Unassembled WGS sequence"/>
</dbReference>
<evidence type="ECO:0000259" key="10">
    <source>
        <dbReference type="PROSITE" id="PS50893"/>
    </source>
</evidence>
<keyword evidence="6 9" id="KW-1133">Transmembrane helix</keyword>
<dbReference type="InterPro" id="IPR014216">
    <property type="entry name" value="ABC_transptr_CydD"/>
</dbReference>
<evidence type="ECO:0000256" key="7">
    <source>
        <dbReference type="ARBA" id="ARBA00023136"/>
    </source>
</evidence>
<feature type="domain" description="ABC transmembrane type-1" evidence="11">
    <location>
        <begin position="30"/>
        <end position="317"/>
    </location>
</feature>
<evidence type="ECO:0000313" key="13">
    <source>
        <dbReference type="Proteomes" id="UP000192652"/>
    </source>
</evidence>
<keyword evidence="5" id="KW-0067">ATP-binding</keyword>
<keyword evidence="7 9" id="KW-0472">Membrane</keyword>
<dbReference type="Gene3D" id="3.40.50.300">
    <property type="entry name" value="P-loop containing nucleotide triphosphate hydrolases"/>
    <property type="match status" value="1"/>
</dbReference>
<dbReference type="NCBIfam" id="TIGR02857">
    <property type="entry name" value="CydD"/>
    <property type="match status" value="1"/>
</dbReference>
<dbReference type="RefSeq" id="WP_081175423.1">
    <property type="nucleotide sequence ID" value="NZ_MSPX01000005.1"/>
</dbReference>
<evidence type="ECO:0000256" key="4">
    <source>
        <dbReference type="ARBA" id="ARBA00022741"/>
    </source>
</evidence>
<feature type="transmembrane region" description="Helical" evidence="9">
    <location>
        <begin position="248"/>
        <end position="278"/>
    </location>
</feature>
<dbReference type="PANTHER" id="PTHR24221">
    <property type="entry name" value="ATP-BINDING CASSETTE SUB-FAMILY B"/>
    <property type="match status" value="1"/>
</dbReference>
<dbReference type="Pfam" id="PF00005">
    <property type="entry name" value="ABC_tran"/>
    <property type="match status" value="1"/>
</dbReference>
<dbReference type="EMBL" id="MSPX01000005">
    <property type="protein sequence ID" value="OQP86931.1"/>
    <property type="molecule type" value="Genomic_DNA"/>
</dbReference>
<evidence type="ECO:0000256" key="5">
    <source>
        <dbReference type="ARBA" id="ARBA00022840"/>
    </source>
</evidence>
<feature type="compositionally biased region" description="Basic and acidic residues" evidence="8">
    <location>
        <begin position="343"/>
        <end position="357"/>
    </location>
</feature>
<dbReference type="InterPro" id="IPR039421">
    <property type="entry name" value="Type_1_exporter"/>
</dbReference>
<comment type="subcellular location">
    <subcellularLocation>
        <location evidence="1">Cell membrane</location>
        <topology evidence="1">Multi-pass membrane protein</topology>
    </subcellularLocation>
</comment>
<dbReference type="InterPro" id="IPR027417">
    <property type="entry name" value="P-loop_NTPase"/>
</dbReference>
<dbReference type="PROSITE" id="PS00211">
    <property type="entry name" value="ABC_TRANSPORTER_1"/>
    <property type="match status" value="1"/>
</dbReference>
<sequence length="620" mass="65578">MSKSPHAADRAARRQQLKKLARPGGWALRAALVLPLVAGLLLVVQATLLAHVLDRAIAGSVSADVLVGPIAAIGALILLRAGLGLAGERCATAGAERIKTRLRALLFSRLLARDVRARGQGSGTLASVIIDQVDHLDGYFARFLPASLQAALLPLAFAVAVFRVDLVVALLFLVTAPLIPLFMALVGWGAEAAARDQAEALSRLSGHFADRLRGIRTLKLFGCEISETAAVKSAGEDLRVRTLRVLRIAFLSSAVLEFFAALGVAGVALYVGLGYLGYLPGHAGSLTLEEGLFCLLMAPEVYQPLRLMAAHYHDKKAAESALAEIAARLDETQFDDGPQHAQAQDRDGPQAAREKPGPWEADATDGVGAIASREEPFDGRAFPRQAGGLEIDAFTLWTPDRGRRLLHSQAWSLKAGAQIALLGESGIGKTSFLQALAGLRPFDGTVRLGGQPIDQIAPARLRRSVTLLNQRPFFLAGTVADNLRFAAPDASEGAMLDAAQKSGLLDDLARLPRGLDTAVGPGGQGLSGGQAQRLALARVFLTDPALLLLDEPTAHLDGETEQRVMDALMIFAKGRSLVIATHSQNLAARLSRAWRLSRCGLWPSIAGRGPGAAISTENAA</sequence>
<feature type="transmembrane region" description="Helical" evidence="9">
    <location>
        <begin position="26"/>
        <end position="50"/>
    </location>
</feature>
<dbReference type="PROSITE" id="PS50929">
    <property type="entry name" value="ABC_TM1F"/>
    <property type="match status" value="1"/>
</dbReference>
<feature type="transmembrane region" description="Helical" evidence="9">
    <location>
        <begin position="139"/>
        <end position="160"/>
    </location>
</feature>
<comment type="similarity">
    <text evidence="2">Belongs to the ABC transporter superfamily.</text>
</comment>
<comment type="caution">
    <text evidence="12">The sequence shown here is derived from an EMBL/GenBank/DDBJ whole genome shotgun (WGS) entry which is preliminary data.</text>
</comment>
<reference evidence="12 13" key="1">
    <citation type="journal article" date="2017" name="Antonie Van Leeuwenhoek">
        <title>Rhizobium rhizosphaerae sp. nov., a novel species isolated from rice rhizosphere.</title>
        <authorList>
            <person name="Zhao J.J."/>
            <person name="Zhang J."/>
            <person name="Zhang R.J."/>
            <person name="Zhang C.W."/>
            <person name="Yin H.Q."/>
            <person name="Zhang X.X."/>
        </authorList>
    </citation>
    <scope>NUCLEOTIDE SEQUENCE [LARGE SCALE GENOMIC DNA]</scope>
    <source>
        <strain evidence="12 13">RD15</strain>
    </source>
</reference>
<evidence type="ECO:0000256" key="6">
    <source>
        <dbReference type="ARBA" id="ARBA00022989"/>
    </source>
</evidence>
<dbReference type="Pfam" id="PF00664">
    <property type="entry name" value="ABC_membrane"/>
    <property type="match status" value="1"/>
</dbReference>
<dbReference type="SMART" id="SM00382">
    <property type="entry name" value="AAA"/>
    <property type="match status" value="1"/>
</dbReference>
<feature type="transmembrane region" description="Helical" evidence="9">
    <location>
        <begin position="56"/>
        <end position="79"/>
    </location>
</feature>
<name>A0ABX3PFM6_9HYPH</name>
<evidence type="ECO:0000256" key="3">
    <source>
        <dbReference type="ARBA" id="ARBA00022692"/>
    </source>
</evidence>
<accession>A0ABX3PFM6</accession>
<feature type="domain" description="ABC transporter" evidence="10">
    <location>
        <begin position="389"/>
        <end position="618"/>
    </location>
</feature>
<feature type="transmembrane region" description="Helical" evidence="9">
    <location>
        <begin position="166"/>
        <end position="188"/>
    </location>
</feature>
<dbReference type="PROSITE" id="PS50893">
    <property type="entry name" value="ABC_TRANSPORTER_2"/>
    <property type="match status" value="1"/>
</dbReference>
<proteinExistence type="inferred from homology"/>
<evidence type="ECO:0000256" key="1">
    <source>
        <dbReference type="ARBA" id="ARBA00004651"/>
    </source>
</evidence>
<gene>
    <name evidence="12" type="ORF">BTR14_08350</name>
</gene>
<evidence type="ECO:0000259" key="11">
    <source>
        <dbReference type="PROSITE" id="PS50929"/>
    </source>
</evidence>